<gene>
    <name evidence="1" type="ORF">QAD02_005963</name>
</gene>
<dbReference type="Proteomes" id="UP001239111">
    <property type="component" value="Chromosome 4"/>
</dbReference>
<dbReference type="EMBL" id="CM056744">
    <property type="protein sequence ID" value="KAJ8664301.1"/>
    <property type="molecule type" value="Genomic_DNA"/>
</dbReference>
<proteinExistence type="predicted"/>
<reference evidence="1" key="1">
    <citation type="submission" date="2023-04" db="EMBL/GenBank/DDBJ databases">
        <title>A chromosome-level genome assembly of the parasitoid wasp Eretmocerus hayati.</title>
        <authorList>
            <person name="Zhong Y."/>
            <person name="Liu S."/>
            <person name="Liu Y."/>
        </authorList>
    </citation>
    <scope>NUCLEOTIDE SEQUENCE</scope>
    <source>
        <strain evidence="1">ZJU_SS_LIU_2023</strain>
    </source>
</reference>
<comment type="caution">
    <text evidence="1">The sequence shown here is derived from an EMBL/GenBank/DDBJ whole genome shotgun (WGS) entry which is preliminary data.</text>
</comment>
<sequence length="721" mass="80084">MTNCSVRHRIEDLEALLYGLQLRNEKEAHKEIDISTAINGEYKLFKRIQFIYLSLVCLRTEAATKVLPTSQLSKAISRISTEYRLQFAWPRRQAQLQLTNGDVTSNINHQNNQQQQTVDQQPRKSMSMGALRQGSMMSATGAALAPVHKKRQSQTLDHRRGRDGAQASELEPLVASTTTQEGALPELDEHDETDASAVTAKRSGTRQVRIAEQQSDQTRPFKKGQERPFSAAEVLELRRELKRLADEYKLRDWGGYMGIEDEATLWKQVSTNHALNALSLARSATKEEKEKENTRKIGPGHAVPVCPAAAGRPSSVMHPDDSRPDNDRALARQARRDFLIRHHLDRTTGAGDGALLPSPTREKLEPAIPRRRDDQSEPSTRAKFSPKSSPRSARSQSVGPSVVERSSPKRRLQRPPSVAKDSKDKEKGKDTSSERERHPRPSSVAHSKPRNANTKTRSRSESTNRVVRRRPPPPPASATSKLTAEPQLVTTNGQTQPQQGDSPVVATQQRGYWIDDEPVVKSPPEPTRVKSPEQMIMRSPEPVNWTVPLDTGKTFTVTQNVREGEPPTRAHSESRSWIGPGAAQAVDPSRLKSHQSQHQSLHPGLDHHQHQQQQKGSGYKSPESESVSLGSCFSGTNGMHKDDSLADRESPLHTIAKDEPSQESRCLNDPPPQLVSSTATPATTSSTAHQPDQLASDLLDKARDRFDQFWGSKGPTTEPQQ</sequence>
<evidence type="ECO:0000313" key="2">
    <source>
        <dbReference type="Proteomes" id="UP001239111"/>
    </source>
</evidence>
<accession>A0ACC2N0R4</accession>
<protein>
    <submittedName>
        <fullName evidence="1">Uncharacterized protein</fullName>
    </submittedName>
</protein>
<organism evidence="1 2">
    <name type="scientific">Eretmocerus hayati</name>
    <dbReference type="NCBI Taxonomy" id="131215"/>
    <lineage>
        <taxon>Eukaryota</taxon>
        <taxon>Metazoa</taxon>
        <taxon>Ecdysozoa</taxon>
        <taxon>Arthropoda</taxon>
        <taxon>Hexapoda</taxon>
        <taxon>Insecta</taxon>
        <taxon>Pterygota</taxon>
        <taxon>Neoptera</taxon>
        <taxon>Endopterygota</taxon>
        <taxon>Hymenoptera</taxon>
        <taxon>Apocrita</taxon>
        <taxon>Proctotrupomorpha</taxon>
        <taxon>Chalcidoidea</taxon>
        <taxon>Aphelinidae</taxon>
        <taxon>Aphelininae</taxon>
        <taxon>Eretmocerus</taxon>
    </lineage>
</organism>
<name>A0ACC2N0R4_9HYME</name>
<keyword evidence="2" id="KW-1185">Reference proteome</keyword>
<evidence type="ECO:0000313" key="1">
    <source>
        <dbReference type="EMBL" id="KAJ8664301.1"/>
    </source>
</evidence>